<feature type="domain" description="Helicase C-terminal" evidence="8">
    <location>
        <begin position="140"/>
        <end position="309"/>
    </location>
</feature>
<reference evidence="9 10" key="1">
    <citation type="submission" date="2024-07" db="EMBL/GenBank/DDBJ databases">
        <title>Section-level genome sequencing and comparative genomics of Aspergillus sections Usti and Cavernicolus.</title>
        <authorList>
            <consortium name="Lawrence Berkeley National Laboratory"/>
            <person name="Nybo J.L."/>
            <person name="Vesth T.C."/>
            <person name="Theobald S."/>
            <person name="Frisvad J.C."/>
            <person name="Larsen T.O."/>
            <person name="Kjaerboelling I."/>
            <person name="Rothschild-Mancinelli K."/>
            <person name="Lyhne E.K."/>
            <person name="Kogle M.E."/>
            <person name="Barry K."/>
            <person name="Clum A."/>
            <person name="Na H."/>
            <person name="Ledsgaard L."/>
            <person name="Lin J."/>
            <person name="Lipzen A."/>
            <person name="Kuo A."/>
            <person name="Riley R."/>
            <person name="Mondo S."/>
            <person name="LaButti K."/>
            <person name="Haridas S."/>
            <person name="Pangalinan J."/>
            <person name="Salamov A.A."/>
            <person name="Simmons B.A."/>
            <person name="Magnuson J.K."/>
            <person name="Chen J."/>
            <person name="Drula E."/>
            <person name="Henrissat B."/>
            <person name="Wiebenga A."/>
            <person name="Lubbers R.J."/>
            <person name="Gomes A.C."/>
            <person name="Macurrencykelacurrency M.R."/>
            <person name="Stajich J."/>
            <person name="Grigoriev I.V."/>
            <person name="Mortensen U.H."/>
            <person name="De vries R.P."/>
            <person name="Baker S.E."/>
            <person name="Andersen M.R."/>
        </authorList>
    </citation>
    <scope>NUCLEOTIDE SEQUENCE [LARGE SCALE GENOMIC DNA]</scope>
    <source>
        <strain evidence="9 10">CBS 756.74</strain>
    </source>
</reference>
<evidence type="ECO:0000256" key="3">
    <source>
        <dbReference type="ARBA" id="ARBA00022840"/>
    </source>
</evidence>
<dbReference type="Gene3D" id="3.40.50.300">
    <property type="entry name" value="P-loop containing nucleotide triphosphate hydrolases"/>
    <property type="match status" value="2"/>
</dbReference>
<dbReference type="InterPro" id="IPR027417">
    <property type="entry name" value="P-loop_NTPase"/>
</dbReference>
<evidence type="ECO:0000256" key="2">
    <source>
        <dbReference type="ARBA" id="ARBA00022741"/>
    </source>
</evidence>
<feature type="compositionally biased region" description="Low complexity" evidence="6">
    <location>
        <begin position="384"/>
        <end position="393"/>
    </location>
</feature>
<gene>
    <name evidence="9" type="ORF">BJX68DRAFT_270023</name>
</gene>
<feature type="region of interest" description="Disordered" evidence="6">
    <location>
        <begin position="371"/>
        <end position="406"/>
    </location>
</feature>
<dbReference type="PANTHER" id="PTHR13710">
    <property type="entry name" value="DNA HELICASE RECQ FAMILY MEMBER"/>
    <property type="match status" value="1"/>
</dbReference>
<feature type="compositionally biased region" description="Low complexity" evidence="6">
    <location>
        <begin position="719"/>
        <end position="729"/>
    </location>
</feature>
<comment type="similarity">
    <text evidence="1">Belongs to the helicase family. RecQ subfamily.</text>
</comment>
<keyword evidence="7" id="KW-0472">Membrane</keyword>
<evidence type="ECO:0000259" key="8">
    <source>
        <dbReference type="PROSITE" id="PS51194"/>
    </source>
</evidence>
<feature type="region of interest" description="Disordered" evidence="6">
    <location>
        <begin position="701"/>
        <end position="764"/>
    </location>
</feature>
<dbReference type="InterPro" id="IPR001650">
    <property type="entry name" value="Helicase_C-like"/>
</dbReference>
<keyword evidence="3" id="KW-0067">ATP-binding</keyword>
<dbReference type="RefSeq" id="XP_070895650.1">
    <property type="nucleotide sequence ID" value="XM_071046499.1"/>
</dbReference>
<dbReference type="PROSITE" id="PS51194">
    <property type="entry name" value="HELICASE_CTER"/>
    <property type="match status" value="1"/>
</dbReference>
<keyword evidence="7" id="KW-0812">Transmembrane</keyword>
<comment type="catalytic activity">
    <reaction evidence="4">
        <text>Couples ATP hydrolysis with the unwinding of duplex DNA by translocating in the 3'-5' direction.</text>
        <dbReference type="EC" id="5.6.2.4"/>
    </reaction>
</comment>
<feature type="compositionally biased region" description="Basic and acidic residues" evidence="6">
    <location>
        <begin position="704"/>
        <end position="717"/>
    </location>
</feature>
<dbReference type="Pfam" id="PF00271">
    <property type="entry name" value="Helicase_C"/>
    <property type="match status" value="1"/>
</dbReference>
<dbReference type="GeneID" id="98161663"/>
<protein>
    <recommendedName>
        <fullName evidence="5">DNA 3'-5' helicase</fullName>
        <ecNumber evidence="5">5.6.2.4</ecNumber>
    </recommendedName>
</protein>
<keyword evidence="7" id="KW-1133">Transmembrane helix</keyword>
<accession>A0ABR4JU00</accession>
<keyword evidence="2" id="KW-0547">Nucleotide-binding</keyword>
<feature type="transmembrane region" description="Helical" evidence="7">
    <location>
        <begin position="50"/>
        <end position="71"/>
    </location>
</feature>
<evidence type="ECO:0000256" key="6">
    <source>
        <dbReference type="SAM" id="MobiDB-lite"/>
    </source>
</evidence>
<organism evidence="9 10">
    <name type="scientific">Aspergillus pseudodeflectus</name>
    <dbReference type="NCBI Taxonomy" id="176178"/>
    <lineage>
        <taxon>Eukaryota</taxon>
        <taxon>Fungi</taxon>
        <taxon>Dikarya</taxon>
        <taxon>Ascomycota</taxon>
        <taxon>Pezizomycotina</taxon>
        <taxon>Eurotiomycetes</taxon>
        <taxon>Eurotiomycetidae</taxon>
        <taxon>Eurotiales</taxon>
        <taxon>Aspergillaceae</taxon>
        <taxon>Aspergillus</taxon>
        <taxon>Aspergillus subgen. Nidulantes</taxon>
    </lineage>
</organism>
<comment type="caution">
    <text evidence="9">The sequence shown here is derived from an EMBL/GenBank/DDBJ whole genome shotgun (WGS) entry which is preliminary data.</text>
</comment>
<evidence type="ECO:0000313" key="9">
    <source>
        <dbReference type="EMBL" id="KAL2843525.1"/>
    </source>
</evidence>
<feature type="compositionally biased region" description="Basic and acidic residues" evidence="6">
    <location>
        <begin position="394"/>
        <end position="406"/>
    </location>
</feature>
<evidence type="ECO:0000313" key="10">
    <source>
        <dbReference type="Proteomes" id="UP001610444"/>
    </source>
</evidence>
<evidence type="ECO:0000256" key="4">
    <source>
        <dbReference type="ARBA" id="ARBA00034617"/>
    </source>
</evidence>
<dbReference type="EMBL" id="JBFXLR010000045">
    <property type="protein sequence ID" value="KAL2843525.1"/>
    <property type="molecule type" value="Genomic_DNA"/>
</dbReference>
<proteinExistence type="inferred from homology"/>
<evidence type="ECO:0000256" key="1">
    <source>
        <dbReference type="ARBA" id="ARBA00005446"/>
    </source>
</evidence>
<dbReference type="PANTHER" id="PTHR13710:SF154">
    <property type="entry name" value="RECQ HELICASE, PUTATIVE (AFU_ORTHOLOGUE AFUA_6G14720)-RELATED"/>
    <property type="match status" value="1"/>
</dbReference>
<evidence type="ECO:0000256" key="5">
    <source>
        <dbReference type="ARBA" id="ARBA00034808"/>
    </source>
</evidence>
<dbReference type="InterPro" id="IPR011545">
    <property type="entry name" value="DEAD/DEAH_box_helicase_dom"/>
</dbReference>
<name>A0ABR4JU00_9EURO</name>
<evidence type="ECO:0000256" key="7">
    <source>
        <dbReference type="SAM" id="Phobius"/>
    </source>
</evidence>
<dbReference type="Proteomes" id="UP001610444">
    <property type="component" value="Unassembled WGS sequence"/>
</dbReference>
<dbReference type="Pfam" id="PF00270">
    <property type="entry name" value="DEAD"/>
    <property type="match status" value="1"/>
</dbReference>
<dbReference type="EC" id="5.6.2.4" evidence="5"/>
<keyword evidence="10" id="KW-1185">Reference proteome</keyword>
<dbReference type="SUPFAM" id="SSF52540">
    <property type="entry name" value="P-loop containing nucleoside triphosphate hydrolases"/>
    <property type="match status" value="1"/>
</dbReference>
<sequence length="764" mass="84768">MDMTTAMQQMTGQACMQFRGVQGPAMAAIQQGHSPVVAIMPTGGGKSMLFMLPVWAVPGGTTIVVVPLILLRQDMARRCRQVGVSCVAWDRQRPPDEAAIVLVTPESAVTSDFQSFINRRRNLAYRVWWPAVASPYQWQQDPSIIAFIQARIQQARQAGGGKVVMYASAVRQVQAMAEIFGCEAYHSRQVDRAGVLERFIQGTTDVIVATNALGMGVDIPDIRVIIHIGMPRTLLDYVQESGRARWDGQASEAIIIQPEGMDAEGGGGVGGHHAREQAEDEEVDQDVEAQRVQRYMHVGGCRWVVLDEYLDGIIDGYLTIGCLEKQLICYWERVVEQGHLCDSLFKPSAAQLEAWEEVTWLAAQLLMPTPTLPTTPRQRHRHGSSSSSSSSSSDHTKGNRDRDADKNVDVDGDAAFKAHTARLDHAVLAFCMVIIQYPLPYRVFDSVLVLYAVVRFWSTSEASWLAIGNYSSILSQLIYDCQLMVLAHVIQELGKDAQGQVRDHIITIWDEWLLNDTQGPVRELLDNRLLAFHIAKSEVPPAQLRWHPNGETLWPACYLLPEVAQLVTQYLTIIQPFRHFLQDQAQIPNDGVGDYLWAGSAAPWTKDTLTQIIIGIARRKLTPAEANLLIKATEEREGEDREGDAITPVGSMLNALGTVNFRGGLTDAGLQEYRHVSMLWHCLIQDPLHFTMTGATPTLVSRPRGTDEAGLDLDHLHGPTPWEWDTPTPTRRRGAGAGGARMDRDADPVQPLAITPAKRPWVQQ</sequence>
<dbReference type="SMART" id="SM00490">
    <property type="entry name" value="HELICc"/>
    <property type="match status" value="1"/>
</dbReference>